<evidence type="ECO:0000256" key="7">
    <source>
        <dbReference type="ARBA" id="ARBA00023170"/>
    </source>
</evidence>
<protein>
    <submittedName>
        <fullName evidence="11">Ligand-binding domain of nuclear hormone receptor</fullName>
    </submittedName>
</protein>
<dbReference type="OrthoDB" id="5808658at2759"/>
<dbReference type="PANTHER" id="PTHR47630">
    <property type="entry name" value="NUCLEAR HORMONE RECEPTOR FAMILY-RELATED-RELATED"/>
    <property type="match status" value="1"/>
</dbReference>
<keyword evidence="6" id="KW-0804">Transcription</keyword>
<dbReference type="SMART" id="SM00430">
    <property type="entry name" value="HOLI"/>
    <property type="match status" value="1"/>
</dbReference>
<keyword evidence="1" id="KW-0479">Metal-binding</keyword>
<evidence type="ECO:0000259" key="10">
    <source>
        <dbReference type="PROSITE" id="PS51843"/>
    </source>
</evidence>
<evidence type="ECO:0000256" key="8">
    <source>
        <dbReference type="ARBA" id="ARBA00023242"/>
    </source>
</evidence>
<dbReference type="InterPro" id="IPR035500">
    <property type="entry name" value="NHR-like_dom_sf"/>
</dbReference>
<evidence type="ECO:0000313" key="11">
    <source>
        <dbReference type="EMBL" id="RCN37058.1"/>
    </source>
</evidence>
<evidence type="ECO:0000256" key="4">
    <source>
        <dbReference type="ARBA" id="ARBA00023015"/>
    </source>
</evidence>
<keyword evidence="4" id="KW-0805">Transcription regulation</keyword>
<dbReference type="SMART" id="SM00399">
    <property type="entry name" value="ZnF_C4"/>
    <property type="match status" value="1"/>
</dbReference>
<dbReference type="PANTHER" id="PTHR47630:SF6">
    <property type="entry name" value="NUCLEAR HORMONE RECEPTOR FAMILY"/>
    <property type="match status" value="1"/>
</dbReference>
<sequence length="373" mass="43073">SCKIFFVRSVHSSNQYLCENGGRCIVNEETRNNCKACRFTKCLQANMAEQDVGRFRKNARLLNRTNSVVPYFRENYWKVRLNEISDVTSIGIHFLQGFEKAPRAMDYAKTLVYIERLCDNPEASRSPFTYSLNTTLADVLERPDLCCARTPIGWNEDEFVEQNNILDILKQVYCRTITHFADFAAGCPELQMLGAKDRLAVCSNNFCGVILFLLVYNAYINNCEGILFPHGFKYTLSMKHEDHEYHEFLHELVDYMHRNVVKVFREIQITVEEYTFVKILLLFSGAMPLTDTGSEIVSKARRKYGALLSEYVVTSRPDLTPAQQIERVARLHSIVPYMMHASERDNLYCARMVMMNTGNMAGTLSYDLHVRKF</sequence>
<evidence type="ECO:0000256" key="6">
    <source>
        <dbReference type="ARBA" id="ARBA00023163"/>
    </source>
</evidence>
<dbReference type="AlphaFoldDB" id="A0A368G022"/>
<evidence type="ECO:0000256" key="3">
    <source>
        <dbReference type="ARBA" id="ARBA00022833"/>
    </source>
</evidence>
<dbReference type="SUPFAM" id="SSF57716">
    <property type="entry name" value="Glucocorticoid receptor-like (DNA-binding domain)"/>
    <property type="match status" value="1"/>
</dbReference>
<dbReference type="PROSITE" id="PS51843">
    <property type="entry name" value="NR_LBD"/>
    <property type="match status" value="1"/>
</dbReference>
<dbReference type="GO" id="GO:0003700">
    <property type="term" value="F:DNA-binding transcription factor activity"/>
    <property type="evidence" value="ECO:0007669"/>
    <property type="project" value="InterPro"/>
</dbReference>
<dbReference type="Gene3D" id="1.10.565.10">
    <property type="entry name" value="Retinoid X Receptor"/>
    <property type="match status" value="1"/>
</dbReference>
<gene>
    <name evidence="11" type="ORF">ANCCAN_17052</name>
</gene>
<dbReference type="SUPFAM" id="SSF48508">
    <property type="entry name" value="Nuclear receptor ligand-binding domain"/>
    <property type="match status" value="1"/>
</dbReference>
<dbReference type="Pfam" id="PF00105">
    <property type="entry name" value="zf-C4"/>
    <property type="match status" value="1"/>
</dbReference>
<feature type="non-terminal residue" evidence="11">
    <location>
        <position position="1"/>
    </location>
</feature>
<dbReference type="STRING" id="29170.A0A368G022"/>
<evidence type="ECO:0000259" key="9">
    <source>
        <dbReference type="PROSITE" id="PS51030"/>
    </source>
</evidence>
<keyword evidence="5" id="KW-0238">DNA-binding</keyword>
<dbReference type="PROSITE" id="PS51030">
    <property type="entry name" value="NUCLEAR_REC_DBD_2"/>
    <property type="match status" value="1"/>
</dbReference>
<comment type="caution">
    <text evidence="11">The sequence shown here is derived from an EMBL/GenBank/DDBJ whole genome shotgun (WGS) entry which is preliminary data.</text>
</comment>
<dbReference type="GO" id="GO:0043565">
    <property type="term" value="F:sequence-specific DNA binding"/>
    <property type="evidence" value="ECO:0007669"/>
    <property type="project" value="InterPro"/>
</dbReference>
<dbReference type="InterPro" id="IPR001628">
    <property type="entry name" value="Znf_hrmn_rcpt"/>
</dbReference>
<proteinExistence type="predicted"/>
<feature type="domain" description="NR LBD" evidence="10">
    <location>
        <begin position="131"/>
        <end position="371"/>
    </location>
</feature>
<dbReference type="InterPro" id="IPR013088">
    <property type="entry name" value="Znf_NHR/GATA"/>
</dbReference>
<keyword evidence="12" id="KW-1185">Reference proteome</keyword>
<accession>A0A368G022</accession>
<dbReference type="Pfam" id="PF00104">
    <property type="entry name" value="Hormone_recep"/>
    <property type="match status" value="1"/>
</dbReference>
<evidence type="ECO:0000313" key="12">
    <source>
        <dbReference type="Proteomes" id="UP000252519"/>
    </source>
</evidence>
<reference evidence="11 12" key="1">
    <citation type="submission" date="2014-10" db="EMBL/GenBank/DDBJ databases">
        <title>Draft genome of the hookworm Ancylostoma caninum.</title>
        <authorList>
            <person name="Mitreva M."/>
        </authorList>
    </citation>
    <scope>NUCLEOTIDE SEQUENCE [LARGE SCALE GENOMIC DNA]</scope>
    <source>
        <strain evidence="11 12">Baltimore</strain>
    </source>
</reference>
<name>A0A368G022_ANCCA</name>
<dbReference type="Gene3D" id="3.30.50.10">
    <property type="entry name" value="Erythroid Transcription Factor GATA-1, subunit A"/>
    <property type="match status" value="1"/>
</dbReference>
<dbReference type="EMBL" id="JOJR01000501">
    <property type="protein sequence ID" value="RCN37058.1"/>
    <property type="molecule type" value="Genomic_DNA"/>
</dbReference>
<evidence type="ECO:0000256" key="1">
    <source>
        <dbReference type="ARBA" id="ARBA00022723"/>
    </source>
</evidence>
<dbReference type="Proteomes" id="UP000252519">
    <property type="component" value="Unassembled WGS sequence"/>
</dbReference>
<dbReference type="InterPro" id="IPR052499">
    <property type="entry name" value="C.elegans_NHRs"/>
</dbReference>
<feature type="domain" description="Nuclear receptor" evidence="9">
    <location>
        <begin position="1"/>
        <end position="54"/>
    </location>
</feature>
<evidence type="ECO:0000256" key="2">
    <source>
        <dbReference type="ARBA" id="ARBA00022771"/>
    </source>
</evidence>
<keyword evidence="7 11" id="KW-0675">Receptor</keyword>
<dbReference type="GO" id="GO:0008270">
    <property type="term" value="F:zinc ion binding"/>
    <property type="evidence" value="ECO:0007669"/>
    <property type="project" value="UniProtKB-KW"/>
</dbReference>
<evidence type="ECO:0000256" key="5">
    <source>
        <dbReference type="ARBA" id="ARBA00023125"/>
    </source>
</evidence>
<dbReference type="InterPro" id="IPR000536">
    <property type="entry name" value="Nucl_hrmn_rcpt_lig-bd"/>
</dbReference>
<keyword evidence="8" id="KW-0539">Nucleus</keyword>
<organism evidence="11 12">
    <name type="scientific">Ancylostoma caninum</name>
    <name type="common">Dog hookworm</name>
    <dbReference type="NCBI Taxonomy" id="29170"/>
    <lineage>
        <taxon>Eukaryota</taxon>
        <taxon>Metazoa</taxon>
        <taxon>Ecdysozoa</taxon>
        <taxon>Nematoda</taxon>
        <taxon>Chromadorea</taxon>
        <taxon>Rhabditida</taxon>
        <taxon>Rhabditina</taxon>
        <taxon>Rhabditomorpha</taxon>
        <taxon>Strongyloidea</taxon>
        <taxon>Ancylostomatidae</taxon>
        <taxon>Ancylostomatinae</taxon>
        <taxon>Ancylostoma</taxon>
    </lineage>
</organism>
<keyword evidence="3" id="KW-0862">Zinc</keyword>
<keyword evidence="2" id="KW-0863">Zinc-finger</keyword>